<feature type="region of interest" description="Disordered" evidence="1">
    <location>
        <begin position="1"/>
        <end position="52"/>
    </location>
</feature>
<evidence type="ECO:0000256" key="1">
    <source>
        <dbReference type="SAM" id="MobiDB-lite"/>
    </source>
</evidence>
<gene>
    <name evidence="2" type="ORF">HAX54_034144</name>
</gene>
<proteinExistence type="predicted"/>
<evidence type="ECO:0008006" key="4">
    <source>
        <dbReference type="Google" id="ProtNLM"/>
    </source>
</evidence>
<reference evidence="2 3" key="1">
    <citation type="journal article" date="2021" name="BMC Genomics">
        <title>Datura genome reveals duplications of psychoactive alkaloid biosynthetic genes and high mutation rate following tissue culture.</title>
        <authorList>
            <person name="Rajewski A."/>
            <person name="Carter-House D."/>
            <person name="Stajich J."/>
            <person name="Litt A."/>
        </authorList>
    </citation>
    <scope>NUCLEOTIDE SEQUENCE [LARGE SCALE GENOMIC DNA]</scope>
    <source>
        <strain evidence="2">AR-01</strain>
    </source>
</reference>
<dbReference type="EMBL" id="JACEIK010004392">
    <property type="protein sequence ID" value="MCD9645308.1"/>
    <property type="molecule type" value="Genomic_DNA"/>
</dbReference>
<feature type="compositionally biased region" description="Basic and acidic residues" evidence="1">
    <location>
        <begin position="24"/>
        <end position="47"/>
    </location>
</feature>
<accession>A0ABS8VGP4</accession>
<evidence type="ECO:0000313" key="3">
    <source>
        <dbReference type="Proteomes" id="UP000823775"/>
    </source>
</evidence>
<evidence type="ECO:0000313" key="2">
    <source>
        <dbReference type="EMBL" id="MCD9645308.1"/>
    </source>
</evidence>
<name>A0ABS8VGP4_DATST</name>
<organism evidence="2 3">
    <name type="scientific">Datura stramonium</name>
    <name type="common">Jimsonweed</name>
    <name type="synonym">Common thornapple</name>
    <dbReference type="NCBI Taxonomy" id="4076"/>
    <lineage>
        <taxon>Eukaryota</taxon>
        <taxon>Viridiplantae</taxon>
        <taxon>Streptophyta</taxon>
        <taxon>Embryophyta</taxon>
        <taxon>Tracheophyta</taxon>
        <taxon>Spermatophyta</taxon>
        <taxon>Magnoliopsida</taxon>
        <taxon>eudicotyledons</taxon>
        <taxon>Gunneridae</taxon>
        <taxon>Pentapetalae</taxon>
        <taxon>asterids</taxon>
        <taxon>lamiids</taxon>
        <taxon>Solanales</taxon>
        <taxon>Solanaceae</taxon>
        <taxon>Solanoideae</taxon>
        <taxon>Datureae</taxon>
        <taxon>Datura</taxon>
    </lineage>
</organism>
<sequence length="135" mass="15639">MDAPSNLKEGQSTTRPPRFNDNLKNYELKKNQDNYELKKQQDHERRDPKRKKIIVLKASKSYSSEEESDMEYLSRRFQMLVRKNDKFPKKGNTSTYSKGNDCCHKCGKSGHSPKSVLFTSKSIIITTLRGHPRGT</sequence>
<dbReference type="Proteomes" id="UP000823775">
    <property type="component" value="Unassembled WGS sequence"/>
</dbReference>
<protein>
    <recommendedName>
        <fullName evidence="4">CCHC-type domain-containing protein</fullName>
    </recommendedName>
</protein>
<comment type="caution">
    <text evidence="2">The sequence shown here is derived from an EMBL/GenBank/DDBJ whole genome shotgun (WGS) entry which is preliminary data.</text>
</comment>
<feature type="non-terminal residue" evidence="2">
    <location>
        <position position="135"/>
    </location>
</feature>
<keyword evidence="3" id="KW-1185">Reference proteome</keyword>